<name>A0A1I2T919_9HYPH</name>
<proteinExistence type="inferred from homology"/>
<keyword evidence="9 11" id="KW-1133">Transmembrane helix</keyword>
<dbReference type="Proteomes" id="UP000199229">
    <property type="component" value="Unassembled WGS sequence"/>
</dbReference>
<evidence type="ECO:0000256" key="11">
    <source>
        <dbReference type="SAM" id="Phobius"/>
    </source>
</evidence>
<evidence type="ECO:0000256" key="9">
    <source>
        <dbReference type="ARBA" id="ARBA00022989"/>
    </source>
</evidence>
<dbReference type="Pfam" id="PF00005">
    <property type="entry name" value="ABC_tran"/>
    <property type="match status" value="1"/>
</dbReference>
<evidence type="ECO:0000256" key="7">
    <source>
        <dbReference type="ARBA" id="ARBA00022741"/>
    </source>
</evidence>
<evidence type="ECO:0000259" key="13">
    <source>
        <dbReference type="PROSITE" id="PS50929"/>
    </source>
</evidence>
<dbReference type="PROSITE" id="PS50893">
    <property type="entry name" value="ABC_TRANSPORTER_2"/>
    <property type="match status" value="1"/>
</dbReference>
<dbReference type="InterPro" id="IPR017871">
    <property type="entry name" value="ABC_transporter-like_CS"/>
</dbReference>
<keyword evidence="4" id="KW-1003">Cell membrane</keyword>
<evidence type="ECO:0000256" key="8">
    <source>
        <dbReference type="ARBA" id="ARBA00022840"/>
    </source>
</evidence>
<dbReference type="SUPFAM" id="SSF52540">
    <property type="entry name" value="P-loop containing nucleoside triphosphate hydrolases"/>
    <property type="match status" value="1"/>
</dbReference>
<dbReference type="InterPro" id="IPR027417">
    <property type="entry name" value="P-loop_NTPase"/>
</dbReference>
<keyword evidence="6 11" id="KW-0812">Transmembrane</keyword>
<dbReference type="FunFam" id="3.40.50.300:FF:000221">
    <property type="entry name" value="Multidrug ABC transporter ATP-binding protein"/>
    <property type="match status" value="1"/>
</dbReference>
<sequence length="625" mass="67881">MPDPRPDPTSTSAPAGSLAERFGALRHLPALARLVYAASPRLLPVSFGLRLARASLPVLMLYVAKLILDAVVAEHGRPHGAGLGLDAWLTDPALRHLAGLVLLEFALAVLADLLGRASNLVDGLVADRYANAASLRLMRHAASLDLAQFEDAAGQDRLERARRQVTGRSNLLFQLFGQGQDLVTLVAFAIGLAAYAPWLILLVALALVPAFLNESYFNRQGYRLAWRRTPERRQIDYLRGLGAGVESAKEVKLFGLEDYIAGRYAVLGEKLIADNRDLALRRAAWGGGFAALGSLAYYVAYATLVWRTAAGQFSIGDLAFLAGSFQRLRGLIEGLLQGLSQIASGAQYLDDLFAFFALVPTIRSSPNPVPFPSPMAHGIVFEDVGFRYPGTDIWAVRGLSFHLRAGEVLALVGENGAGKTTLVKLLTRLYDPTEGRVLLDGRPLGDYDLDALRARIGVIFQDFVRFNLTAGQNVAVGRIGAAEDADRIVRSAERGLADAVIARLPLAYDQPLGKLFAEGVDLSGGQWQKIALSRAYMREAEILVLDEPTAALDARAEFEVFRRFRDLGRGRTALLISHRFSTVRMADRILVLEGGRVLESGTHAELQAAGGRYAELFELQAAGYR</sequence>
<dbReference type="InterPro" id="IPR003439">
    <property type="entry name" value="ABC_transporter-like_ATP-bd"/>
</dbReference>
<feature type="domain" description="ABC transmembrane type-1" evidence="13">
    <location>
        <begin position="45"/>
        <end position="344"/>
    </location>
</feature>
<keyword evidence="15" id="KW-1185">Reference proteome</keyword>
<dbReference type="GO" id="GO:0005886">
    <property type="term" value="C:plasma membrane"/>
    <property type="evidence" value="ECO:0007669"/>
    <property type="project" value="UniProtKB-SubCell"/>
</dbReference>
<dbReference type="InterPro" id="IPR011527">
    <property type="entry name" value="ABC1_TM_dom"/>
</dbReference>
<evidence type="ECO:0000256" key="5">
    <source>
        <dbReference type="ARBA" id="ARBA00022597"/>
    </source>
</evidence>
<keyword evidence="8 14" id="KW-0067">ATP-binding</keyword>
<dbReference type="PANTHER" id="PTHR43394">
    <property type="entry name" value="ATP-DEPENDENT PERMEASE MDL1, MITOCHONDRIAL"/>
    <property type="match status" value="1"/>
</dbReference>
<evidence type="ECO:0000256" key="2">
    <source>
        <dbReference type="ARBA" id="ARBA00005417"/>
    </source>
</evidence>
<dbReference type="PROSITE" id="PS00211">
    <property type="entry name" value="ABC_TRANSPORTER_1"/>
    <property type="match status" value="1"/>
</dbReference>
<evidence type="ECO:0000256" key="3">
    <source>
        <dbReference type="ARBA" id="ARBA00022448"/>
    </source>
</evidence>
<dbReference type="SMART" id="SM00382">
    <property type="entry name" value="AAA"/>
    <property type="match status" value="1"/>
</dbReference>
<accession>A0A1I2T919</accession>
<dbReference type="EMBL" id="FOPM01000006">
    <property type="protein sequence ID" value="SFG61332.1"/>
    <property type="molecule type" value="Genomic_DNA"/>
</dbReference>
<reference evidence="15" key="1">
    <citation type="submission" date="2016-10" db="EMBL/GenBank/DDBJ databases">
        <authorList>
            <person name="Varghese N."/>
            <person name="Submissions S."/>
        </authorList>
    </citation>
    <scope>NUCLEOTIDE SEQUENCE [LARGE SCALE GENOMIC DNA]</scope>
    <source>
        <strain evidence="15">Gh-105</strain>
    </source>
</reference>
<dbReference type="InterPro" id="IPR039421">
    <property type="entry name" value="Type_1_exporter"/>
</dbReference>
<protein>
    <submittedName>
        <fullName evidence="14">ATP-binding cassette, subfamily B</fullName>
    </submittedName>
</protein>
<dbReference type="GO" id="GO:0016887">
    <property type="term" value="F:ATP hydrolysis activity"/>
    <property type="evidence" value="ECO:0007669"/>
    <property type="project" value="InterPro"/>
</dbReference>
<dbReference type="SUPFAM" id="SSF90123">
    <property type="entry name" value="ABC transporter transmembrane region"/>
    <property type="match status" value="1"/>
</dbReference>
<evidence type="ECO:0000256" key="4">
    <source>
        <dbReference type="ARBA" id="ARBA00022475"/>
    </source>
</evidence>
<dbReference type="InterPro" id="IPR003593">
    <property type="entry name" value="AAA+_ATPase"/>
</dbReference>
<feature type="domain" description="ABC transporter" evidence="12">
    <location>
        <begin position="379"/>
        <end position="619"/>
    </location>
</feature>
<dbReference type="GO" id="GO:0005524">
    <property type="term" value="F:ATP binding"/>
    <property type="evidence" value="ECO:0007669"/>
    <property type="project" value="UniProtKB-KW"/>
</dbReference>
<gene>
    <name evidence="14" type="ORF">SAMN05192565_106196</name>
</gene>
<dbReference type="InterPro" id="IPR036640">
    <property type="entry name" value="ABC1_TM_sf"/>
</dbReference>
<keyword evidence="5" id="KW-0762">Sugar transport</keyword>
<evidence type="ECO:0000259" key="12">
    <source>
        <dbReference type="PROSITE" id="PS50893"/>
    </source>
</evidence>
<evidence type="ECO:0000256" key="1">
    <source>
        <dbReference type="ARBA" id="ARBA00004651"/>
    </source>
</evidence>
<keyword evidence="7" id="KW-0547">Nucleotide-binding</keyword>
<dbReference type="PROSITE" id="PS50929">
    <property type="entry name" value="ABC_TM1F"/>
    <property type="match status" value="1"/>
</dbReference>
<dbReference type="Gene3D" id="3.40.50.300">
    <property type="entry name" value="P-loop containing nucleotide triphosphate hydrolases"/>
    <property type="match status" value="1"/>
</dbReference>
<keyword evidence="3" id="KW-0813">Transport</keyword>
<keyword evidence="10 11" id="KW-0472">Membrane</keyword>
<dbReference type="AlphaFoldDB" id="A0A1I2T919"/>
<organism evidence="14 15">
    <name type="scientific">Methylobacterium gossipiicola</name>
    <dbReference type="NCBI Taxonomy" id="582675"/>
    <lineage>
        <taxon>Bacteria</taxon>
        <taxon>Pseudomonadati</taxon>
        <taxon>Pseudomonadota</taxon>
        <taxon>Alphaproteobacteria</taxon>
        <taxon>Hyphomicrobiales</taxon>
        <taxon>Methylobacteriaceae</taxon>
        <taxon>Methylobacterium</taxon>
    </lineage>
</organism>
<comment type="similarity">
    <text evidence="2">Belongs to the ABC transporter superfamily.</text>
</comment>
<feature type="transmembrane region" description="Helical" evidence="11">
    <location>
        <begin position="182"/>
        <end position="212"/>
    </location>
</feature>
<dbReference type="STRING" id="582675.SAMN05192565_106196"/>
<evidence type="ECO:0000313" key="15">
    <source>
        <dbReference type="Proteomes" id="UP000199229"/>
    </source>
</evidence>
<evidence type="ECO:0000256" key="10">
    <source>
        <dbReference type="ARBA" id="ARBA00023136"/>
    </source>
</evidence>
<comment type="subcellular location">
    <subcellularLocation>
        <location evidence="1">Cell membrane</location>
        <topology evidence="1">Multi-pass membrane protein</topology>
    </subcellularLocation>
</comment>
<dbReference type="RefSeq" id="WP_091970463.1">
    <property type="nucleotide sequence ID" value="NZ_FOPM01000006.1"/>
</dbReference>
<dbReference type="PANTHER" id="PTHR43394:SF1">
    <property type="entry name" value="ATP-BINDING CASSETTE SUB-FAMILY B MEMBER 10, MITOCHONDRIAL"/>
    <property type="match status" value="1"/>
</dbReference>
<evidence type="ECO:0000313" key="14">
    <source>
        <dbReference type="EMBL" id="SFG61332.1"/>
    </source>
</evidence>
<dbReference type="GO" id="GO:0015421">
    <property type="term" value="F:ABC-type oligopeptide transporter activity"/>
    <property type="evidence" value="ECO:0007669"/>
    <property type="project" value="TreeGrafter"/>
</dbReference>
<dbReference type="OrthoDB" id="9804259at2"/>
<dbReference type="Gene3D" id="1.20.1560.10">
    <property type="entry name" value="ABC transporter type 1, transmembrane domain"/>
    <property type="match status" value="1"/>
</dbReference>
<evidence type="ECO:0000256" key="6">
    <source>
        <dbReference type="ARBA" id="ARBA00022692"/>
    </source>
</evidence>